<comment type="similarity">
    <text evidence="1">Belongs to the plant acyltransferase family.</text>
</comment>
<organism evidence="5 6">
    <name type="scientific">Theobroma cacao</name>
    <name type="common">Cacao</name>
    <name type="synonym">Cocoa</name>
    <dbReference type="NCBI Taxonomy" id="3641"/>
    <lineage>
        <taxon>Eukaryota</taxon>
        <taxon>Viridiplantae</taxon>
        <taxon>Streptophyta</taxon>
        <taxon>Embryophyta</taxon>
        <taxon>Tracheophyta</taxon>
        <taxon>Spermatophyta</taxon>
        <taxon>Magnoliopsida</taxon>
        <taxon>eudicotyledons</taxon>
        <taxon>Gunneridae</taxon>
        <taxon>Pentapetalae</taxon>
        <taxon>rosids</taxon>
        <taxon>malvids</taxon>
        <taxon>Malvales</taxon>
        <taxon>Malvaceae</taxon>
        <taxon>Byttnerioideae</taxon>
        <taxon>Theobroma</taxon>
    </lineage>
</organism>
<dbReference type="GO" id="GO:0016747">
    <property type="term" value="F:acyltransferase activity, transferring groups other than amino-acyl groups"/>
    <property type="evidence" value="ECO:0000318"/>
    <property type="project" value="GO_Central"/>
</dbReference>
<evidence type="ECO:0000313" key="4">
    <source>
        <dbReference type="EMBL" id="EOY04585.1"/>
    </source>
</evidence>
<dbReference type="EMBL" id="CM001882">
    <property type="protein sequence ID" value="EOY04591.1"/>
    <property type="molecule type" value="Genomic_DNA"/>
</dbReference>
<dbReference type="Gramene" id="EOY04589">
    <property type="protein sequence ID" value="EOY04589"/>
    <property type="gene ID" value="TCM_019813"/>
</dbReference>
<dbReference type="Gramene" id="EOY04590">
    <property type="protein sequence ID" value="EOY04590"/>
    <property type="gene ID" value="TCM_019813"/>
</dbReference>
<dbReference type="EMBL" id="CM001882">
    <property type="protein sequence ID" value="EOY04585.1"/>
    <property type="molecule type" value="Genomic_DNA"/>
</dbReference>
<dbReference type="PANTHER" id="PTHR31642">
    <property type="entry name" value="TRICHOTHECENE 3-O-ACETYLTRANSFERASE"/>
    <property type="match status" value="1"/>
</dbReference>
<proteinExistence type="inferred from homology"/>
<keyword evidence="2" id="KW-0808">Transferase</keyword>
<dbReference type="EMBL" id="CM001882">
    <property type="protein sequence ID" value="EOY04593.1"/>
    <property type="molecule type" value="Genomic_DNA"/>
</dbReference>
<dbReference type="Gramene" id="EOY04591">
    <property type="protein sequence ID" value="EOY04591"/>
    <property type="gene ID" value="TCM_019813"/>
</dbReference>
<dbReference type="InterPro" id="IPR050317">
    <property type="entry name" value="Plant_Fungal_Acyltransferase"/>
</dbReference>
<dbReference type="Gramene" id="EOY04592">
    <property type="protein sequence ID" value="EOY04592"/>
    <property type="gene ID" value="TCM_019813"/>
</dbReference>
<dbReference type="HOGENOM" id="CLU_014546_2_0_1"/>
<reference evidence="5 6" key="1">
    <citation type="journal article" date="2013" name="Genome Biol.">
        <title>The genome sequence of the most widely cultivated cacao type and its use to identify candidate genes regulating pod color.</title>
        <authorList>
            <person name="Motamayor J.C."/>
            <person name="Mockaitis K."/>
            <person name="Schmutz J."/>
            <person name="Haiminen N."/>
            <person name="Iii D.L."/>
            <person name="Cornejo O."/>
            <person name="Findley S.D."/>
            <person name="Zheng P."/>
            <person name="Utro F."/>
            <person name="Royaert S."/>
            <person name="Saski C."/>
            <person name="Jenkins J."/>
            <person name="Podicheti R."/>
            <person name="Zhao M."/>
            <person name="Scheffler B.E."/>
            <person name="Stack J.C."/>
            <person name="Feltus F.A."/>
            <person name="Mustiga G.M."/>
            <person name="Amores F."/>
            <person name="Phillips W."/>
            <person name="Marelli J.P."/>
            <person name="May G.D."/>
            <person name="Shapiro H."/>
            <person name="Ma J."/>
            <person name="Bustamante C.D."/>
            <person name="Schnell R.J."/>
            <person name="Main D."/>
            <person name="Gilbert D."/>
            <person name="Parida L."/>
            <person name="Kuhn D.N."/>
        </authorList>
    </citation>
    <scope>NUCLEOTIDE SEQUENCE [LARGE SCALE GENOMIC DNA]</scope>
    <source>
        <strain evidence="6">cv. Matina 1-6</strain>
    </source>
</reference>
<sequence>MEISIKESTMVRPAQETPNQWLWMSNMDEIVIRSHIPTVYFYIPDGSSNCLDVERLKGSLSRILVPFYPVAGRLRFDENERLELICNAEGVLFIEAETSSEMDLLTGDFTDSSQVSRLVPAVDYSGGISSYPLFILQVTSFKCGGISIGVGVHHSLADGTSALNFINSWSDMARGIPLCLEPLFDRTLLRARVPPTPRFHHIEYEPSPPLITESESHPKSSIVSVFNITADHVNTLKAKSQENIADTSTTKFSTFNVLAAHIWRCVTRARFLSNDQPTKLYMAVDGRSRLHPPLPSEYFGNVIFTTATIAVAGDLQSEPITDTEKRIQKALTQMDNEYLRSILDYMELPGVKDLARGSRTIHSPNLGIVSWMRLPIYEADFGWGRPVYMRPAKVLVEGLVYITRTPKNDGSLSVVTRLEASEMKLFGELLYKF</sequence>
<evidence type="ECO:0000256" key="1">
    <source>
        <dbReference type="ARBA" id="ARBA00009861"/>
    </source>
</evidence>
<dbReference type="Gramene" id="EOY04587">
    <property type="protein sequence ID" value="EOY04587"/>
    <property type="gene ID" value="TCM_019813"/>
</dbReference>
<dbReference type="EMBL" id="CM001882">
    <property type="protein sequence ID" value="EOY04588.1"/>
    <property type="molecule type" value="Genomic_DNA"/>
</dbReference>
<dbReference type="SUPFAM" id="SSF52777">
    <property type="entry name" value="CoA-dependent acyltransferases"/>
    <property type="match status" value="1"/>
</dbReference>
<keyword evidence="3" id="KW-0012">Acyltransferase</keyword>
<accession>A0A061EQJ2</accession>
<dbReference type="FunFam" id="3.30.559.10:FF:000008">
    <property type="entry name" value="Tryptamine hydroxycinnamoyl transferase"/>
    <property type="match status" value="1"/>
</dbReference>
<evidence type="ECO:0000313" key="6">
    <source>
        <dbReference type="Proteomes" id="UP000026915"/>
    </source>
</evidence>
<dbReference type="EMBL" id="CM001882">
    <property type="protein sequence ID" value="EOY04590.1"/>
    <property type="molecule type" value="Genomic_DNA"/>
</dbReference>
<dbReference type="Gramene" id="EOY04585">
    <property type="protein sequence ID" value="EOY04585"/>
    <property type="gene ID" value="TCM_019813"/>
</dbReference>
<dbReference type="Proteomes" id="UP000026915">
    <property type="component" value="Chromosome 4"/>
</dbReference>
<dbReference type="eggNOG" id="ENOG502QTJX">
    <property type="taxonomic scope" value="Eukaryota"/>
</dbReference>
<dbReference type="EMBL" id="CM001882">
    <property type="protein sequence ID" value="EOY04592.1"/>
    <property type="molecule type" value="Genomic_DNA"/>
</dbReference>
<gene>
    <name evidence="5" type="ORF">TCM_019813</name>
</gene>
<dbReference type="Gene3D" id="3.30.559.10">
    <property type="entry name" value="Chloramphenicol acetyltransferase-like domain"/>
    <property type="match status" value="2"/>
</dbReference>
<dbReference type="STRING" id="3641.A0A061EQJ2"/>
<protein>
    <submittedName>
        <fullName evidence="4">Hydroxycinnamoyl CoA shikimate/quinate hydroxycinnamoyltransferase isoform 1</fullName>
    </submittedName>
    <submittedName>
        <fullName evidence="5">Hydroxycinnamoyl CoA shikimate/quinate hydroxycinnamoyltransferase, putative isoform 1</fullName>
    </submittedName>
</protein>
<evidence type="ECO:0000313" key="5">
    <source>
        <dbReference type="EMBL" id="EOY04589.1"/>
    </source>
</evidence>
<dbReference type="Gramene" id="EOY04586">
    <property type="protein sequence ID" value="EOY04586"/>
    <property type="gene ID" value="TCM_019813"/>
</dbReference>
<dbReference type="PANTHER" id="PTHR31642:SF196">
    <property type="entry name" value="SHIKIMATE O-HYDROXYCINNAMOYLTRANSFERASE-LIKE"/>
    <property type="match status" value="1"/>
</dbReference>
<dbReference type="FunFam" id="3.30.559.10:FF:000015">
    <property type="entry name" value="Spermidine hydroxycinnamoyl transferase"/>
    <property type="match status" value="1"/>
</dbReference>
<keyword evidence="6" id="KW-1185">Reference proteome</keyword>
<dbReference type="Gramene" id="EOY04588">
    <property type="protein sequence ID" value="EOY04588"/>
    <property type="gene ID" value="TCM_019813"/>
</dbReference>
<evidence type="ECO:0000256" key="3">
    <source>
        <dbReference type="ARBA" id="ARBA00023315"/>
    </source>
</evidence>
<dbReference type="Pfam" id="PF02458">
    <property type="entry name" value="Transferase"/>
    <property type="match status" value="1"/>
</dbReference>
<dbReference type="EMBL" id="CM001882">
    <property type="protein sequence ID" value="EOY04587.1"/>
    <property type="molecule type" value="Genomic_DNA"/>
</dbReference>
<dbReference type="EMBL" id="CM001882">
    <property type="protein sequence ID" value="EOY04586.1"/>
    <property type="molecule type" value="Genomic_DNA"/>
</dbReference>
<dbReference type="OMA" id="ASCNARG"/>
<dbReference type="InterPro" id="IPR023213">
    <property type="entry name" value="CAT-like_dom_sf"/>
</dbReference>
<dbReference type="EMBL" id="CM001882">
    <property type="protein sequence ID" value="EOY04589.1"/>
    <property type="molecule type" value="Genomic_DNA"/>
</dbReference>
<evidence type="ECO:0000256" key="2">
    <source>
        <dbReference type="ARBA" id="ARBA00022679"/>
    </source>
</evidence>
<dbReference type="Gramene" id="EOY04593">
    <property type="protein sequence ID" value="EOY04593"/>
    <property type="gene ID" value="TCM_019813"/>
</dbReference>
<dbReference type="AlphaFoldDB" id="A0A061EQJ2"/>
<dbReference type="InParanoid" id="A0A061EQJ2"/>
<name>A0A061EQJ2_THECC</name>